<organism evidence="1">
    <name type="scientific">uncultured virus</name>
    <dbReference type="NCBI Taxonomy" id="340016"/>
    <lineage>
        <taxon>Viruses</taxon>
        <taxon>environmental samples</taxon>
    </lineage>
</organism>
<name>A0A218MM08_9VIRU</name>
<accession>A0A218MM08</accession>
<evidence type="ECO:0000313" key="1">
    <source>
        <dbReference type="EMBL" id="ASF00309.1"/>
    </source>
</evidence>
<dbReference type="EMBL" id="KY052827">
    <property type="protein sequence ID" value="ASF00309.1"/>
    <property type="molecule type" value="Genomic_DNA"/>
</dbReference>
<sequence length="238" mass="25498">MIRIILLLLSFSLVADNEIFIKQTGSNAAIDLEQLGSGNIIGGDDAIAGTMTKAIFYGTGWTLDINQIGSSNKFLTDGMYGDNFTGFYEFDGDSNEFEWSMDTTGLNGADYVNANVNVTGSFNTADVDIGESNDVSYLDLDWTILGDSNEIEFDLDSAYATNFMDITGDSNELTFTGSGYGASANDAGYFYLDLTGDSNTMTITQASTLARDWLKIESNASNSNICIVQSDGGTSTSC</sequence>
<proteinExistence type="predicted"/>
<reference evidence="1" key="1">
    <citation type="submission" date="2016-10" db="EMBL/GenBank/DDBJ databases">
        <authorList>
            <person name="Varghese N."/>
        </authorList>
    </citation>
    <scope>NUCLEOTIDE SEQUENCE</scope>
</reference>
<reference evidence="1" key="2">
    <citation type="journal article" date="2017" name="Nat. Commun.">
        <title>Single-virus genomics reveals hidden cosmopolitan and abundant viruses.</title>
        <authorList>
            <person name="Martinez-Hernandez F."/>
            <person name="Fornas O."/>
            <person name="Lluesma Gomez M."/>
            <person name="Bolduc B."/>
            <person name="de la Cruz Pena M.J."/>
            <person name="Martinez J.M."/>
            <person name="Anton J."/>
            <person name="Gasol J.M."/>
            <person name="Rosselli R."/>
            <person name="Rodriguez-Valera F."/>
            <person name="Sullivan M.B."/>
            <person name="Acinas S.G."/>
            <person name="Martinez-Garcia M."/>
        </authorList>
    </citation>
    <scope>NUCLEOTIDE SEQUENCE</scope>
</reference>
<protein>
    <submittedName>
        <fullName evidence="1">Putative curlin-associated protein</fullName>
    </submittedName>
</protein>